<reference evidence="4 5" key="1">
    <citation type="submission" date="2014-02" db="EMBL/GenBank/DDBJ databases">
        <title>Transposable element dynamics among asymbiotic and ectomycorrhizal Amanita fungi.</title>
        <authorList>
            <consortium name="DOE Joint Genome Institute"/>
            <person name="Hess J."/>
            <person name="Skrede I."/>
            <person name="Wolfe B."/>
            <person name="LaButti K."/>
            <person name="Ohm R.A."/>
            <person name="Grigoriev I.V."/>
            <person name="Pringle A."/>
        </authorList>
    </citation>
    <scope>NUCLEOTIDE SEQUENCE [LARGE SCALE GENOMIC DNA]</scope>
    <source>
        <strain evidence="4 5">SKay4041</strain>
    </source>
</reference>
<dbReference type="OrthoDB" id="421075at2759"/>
<evidence type="ECO:0000256" key="3">
    <source>
        <dbReference type="PROSITE-ProRule" id="PRU00339"/>
    </source>
</evidence>
<evidence type="ECO:0008006" key="6">
    <source>
        <dbReference type="Google" id="ProtNLM"/>
    </source>
</evidence>
<dbReference type="Gene3D" id="1.25.40.10">
    <property type="entry name" value="Tetratricopeptide repeat domain"/>
    <property type="match status" value="4"/>
</dbReference>
<feature type="repeat" description="TPR" evidence="3">
    <location>
        <begin position="667"/>
        <end position="700"/>
    </location>
</feature>
<dbReference type="InterPro" id="IPR011990">
    <property type="entry name" value="TPR-like_helical_dom_sf"/>
</dbReference>
<dbReference type="Pfam" id="PF13432">
    <property type="entry name" value="TPR_16"/>
    <property type="match status" value="3"/>
</dbReference>
<organism evidence="4 5">
    <name type="scientific">Amanita thiersii Skay4041</name>
    <dbReference type="NCBI Taxonomy" id="703135"/>
    <lineage>
        <taxon>Eukaryota</taxon>
        <taxon>Fungi</taxon>
        <taxon>Dikarya</taxon>
        <taxon>Basidiomycota</taxon>
        <taxon>Agaricomycotina</taxon>
        <taxon>Agaricomycetes</taxon>
        <taxon>Agaricomycetidae</taxon>
        <taxon>Agaricales</taxon>
        <taxon>Pluteineae</taxon>
        <taxon>Amanitaceae</taxon>
        <taxon>Amanita</taxon>
    </lineage>
</organism>
<dbReference type="STRING" id="703135.A0A2A9NW10"/>
<evidence type="ECO:0000256" key="1">
    <source>
        <dbReference type="ARBA" id="ARBA00022737"/>
    </source>
</evidence>
<evidence type="ECO:0000313" key="4">
    <source>
        <dbReference type="EMBL" id="PFH51986.1"/>
    </source>
</evidence>
<keyword evidence="2 3" id="KW-0802">TPR repeat</keyword>
<dbReference type="InterPro" id="IPR040962">
    <property type="entry name" value="TPR_22"/>
</dbReference>
<dbReference type="InterPro" id="IPR019734">
    <property type="entry name" value="TPR_rpt"/>
</dbReference>
<evidence type="ECO:0000313" key="5">
    <source>
        <dbReference type="Proteomes" id="UP000242287"/>
    </source>
</evidence>
<proteinExistence type="predicted"/>
<dbReference type="Proteomes" id="UP000242287">
    <property type="component" value="Unassembled WGS sequence"/>
</dbReference>
<keyword evidence="5" id="KW-1185">Reference proteome</keyword>
<dbReference type="GO" id="GO:0006401">
    <property type="term" value="P:RNA catabolic process"/>
    <property type="evidence" value="ECO:0007669"/>
    <property type="project" value="InterPro"/>
</dbReference>
<evidence type="ECO:0000256" key="2">
    <source>
        <dbReference type="ARBA" id="ARBA00022803"/>
    </source>
</evidence>
<dbReference type="SUPFAM" id="SSF48452">
    <property type="entry name" value="TPR-like"/>
    <property type="match status" value="4"/>
</dbReference>
<protein>
    <recommendedName>
        <fullName evidence="6">Superkiller protein 3</fullName>
    </recommendedName>
</protein>
<dbReference type="Pfam" id="PF18833">
    <property type="entry name" value="TPR_22"/>
    <property type="match status" value="1"/>
</dbReference>
<feature type="repeat" description="TPR" evidence="3">
    <location>
        <begin position="948"/>
        <end position="981"/>
    </location>
</feature>
<feature type="repeat" description="TPR" evidence="3">
    <location>
        <begin position="38"/>
        <end position="71"/>
    </location>
</feature>
<dbReference type="PROSITE" id="PS50005">
    <property type="entry name" value="TPR"/>
    <property type="match status" value="3"/>
</dbReference>
<dbReference type="PANTHER" id="PTHR15704">
    <property type="entry name" value="SUPERKILLER 3 PROTEIN-RELATED"/>
    <property type="match status" value="1"/>
</dbReference>
<dbReference type="SMART" id="SM00028">
    <property type="entry name" value="TPR"/>
    <property type="match status" value="12"/>
</dbReference>
<dbReference type="PANTHER" id="PTHR15704:SF7">
    <property type="entry name" value="SUPERKILLER COMPLEX PROTEIN 3"/>
    <property type="match status" value="1"/>
</dbReference>
<dbReference type="InterPro" id="IPR039226">
    <property type="entry name" value="Ski3/TTC37"/>
</dbReference>
<name>A0A2A9NW10_9AGAR</name>
<gene>
    <name evidence="4" type="ORF">AMATHDRAFT_2475</name>
</gene>
<keyword evidence="1" id="KW-0677">Repeat</keyword>
<accession>A0A2A9NW10</accession>
<sequence length="1390" mass="157443">MSFTKSKLKLARDALDKKSYMKAKEAATEVLEYEADNYNAHVFLALSLLELGEVDKSEQAYRNAINIHPELALAWQGIGRLYERSGRWVQYLNTLYHLINHYNSQNDVVKCAENLQKLIDALSLLLPDSHLYPILSRLPEPDYSSPTTTTTISIQAAIYNSLPVLQELIALSESREEQLFTKEVESKRTRLGAPKLEQLRRIVGQEIWGSSRLPTLYTEVLNHPNSPDALRRETESKLLLYKYKYLCSLQNSDEKMRTLQEVDTLIESAILLQLPDEFAWTLSLETLDVESMSTDVHPLIQKFVDTFPNSAISAFFTNFLSYRGLSLDSDDGHFEHYNELLSTYPVPDKIFITRLMAELHLEVLDYENALKMAEKSLVSLDQIETVMGRRLSRTRTGIRVIQATCLVHLQAPKHHDLALKIINQVLSQSPCNIQCLMGKAFIEEAAEHWTEAARLFLNVASLLGEDPSDGLRSAEEAAWCQHKCGQHQQGLNSLQRILSLLENIQGREIDRARCLWRIGQCQWELDDCSREDAYRSFIASLKQNSAYAPAFTSLGIYYQEVSVPPDLSRASKCFQKAFELDAHEIEAAQRLAVGFAQDQEWDLVEVVARRTIEDDEGSDEKTKVHTHVKPTTAWAWKAIGVVELIRKNYGAAIQALQTALKSDRNDYQLWLRLGEAYGKAGRHLAALKALCQSQSLEPDDWMSLYLVAGVKYRDGQYQDAINTFSEILRKRPGEPVVLVPLIQSYMELGQRELSDGLLERAEKSFLNAIELLIKINQQYQSFRMVGWKLLADALFLLSSKARYIYEATVSDFLERIVQTLDLRDEDEIFSIIPQPHSEERRQLDGKQVLEVGLMVYYYRLSMRPPEVTVAGNCWYDLGIALHVWALRFSGLAHEKAINKSIDCLQRALREDGSNPSYWAALGTAYFSNDAKLAQHAYVRALEFDVKNVVTWTNLGLLYLDNEDFELAAESFKRAQVLDPDYATAWLGQAILFSTQKQEYKAAQILEHAVDLPVVKTEVDLEYSIEVYEHFRSENIKHVLKVQTLLPAFFSIQRYCRRRPDNAFAVHLFGLISECLGHIEVAENLMKGSISLLESAYEDAEDPVIERQFVIANANLARLQLSQRNWTGALTSFENVLGLLSEHTDATAMKLRIQAQYGSALAKILGGETEAAIEFYEAALLHTSDNDVLKNQIVVSFAQTLWELGNVEGKEAAKSQLLQCITLDPRNMAAVTMLAGMGVVTDDESLIDVAFTELLELSIEERQTLDPCDNMNYLLTHYYQGRGDDGKAVRFAQKALQMIPVEQNLRVRLAIFMLQQGKHPSSIALISSGPQSDVIKDPRLHVENLRLSAMIHGQNKDAVFALRAAQKATILSPADQRCWQTLAFVNSLTAR</sequence>
<dbReference type="EMBL" id="KZ301982">
    <property type="protein sequence ID" value="PFH51986.1"/>
    <property type="molecule type" value="Genomic_DNA"/>
</dbReference>
<dbReference type="GO" id="GO:0055087">
    <property type="term" value="C:Ski complex"/>
    <property type="evidence" value="ECO:0007669"/>
    <property type="project" value="InterPro"/>
</dbReference>